<evidence type="ECO:0000313" key="1">
    <source>
        <dbReference type="EMBL" id="GBG18763.1"/>
    </source>
</evidence>
<keyword evidence="2" id="KW-1185">Reference proteome</keyword>
<accession>A0A2R5FRC8</accession>
<gene>
    <name evidence="1" type="ORF">NIES4072_24280</name>
</gene>
<name>A0A2R5FRC8_NOSCO</name>
<protein>
    <submittedName>
        <fullName evidence="1">Uncharacterized protein</fullName>
    </submittedName>
</protein>
<proteinExistence type="predicted"/>
<dbReference type="EMBL" id="BDUD01000001">
    <property type="protein sequence ID" value="GBG18763.1"/>
    <property type="molecule type" value="Genomic_DNA"/>
</dbReference>
<organism evidence="1 2">
    <name type="scientific">Nostoc commune NIES-4072</name>
    <dbReference type="NCBI Taxonomy" id="2005467"/>
    <lineage>
        <taxon>Bacteria</taxon>
        <taxon>Bacillati</taxon>
        <taxon>Cyanobacteriota</taxon>
        <taxon>Cyanophyceae</taxon>
        <taxon>Nostocales</taxon>
        <taxon>Nostocaceae</taxon>
        <taxon>Nostoc</taxon>
    </lineage>
</organism>
<dbReference type="AlphaFoldDB" id="A0A2R5FRC8"/>
<evidence type="ECO:0000313" key="2">
    <source>
        <dbReference type="Proteomes" id="UP000245124"/>
    </source>
</evidence>
<dbReference type="Gene3D" id="1.10.1220.170">
    <property type="match status" value="1"/>
</dbReference>
<sequence>MISVEITMESKQDDVTILQEAEKRLRRLSPERLRVVSDFLADLEEREENEATTEVLNIPGFEQALREAMQEAEAGEVVSFDSIRRHV</sequence>
<comment type="caution">
    <text evidence="1">The sequence shown here is derived from an EMBL/GenBank/DDBJ whole genome shotgun (WGS) entry which is preliminary data.</text>
</comment>
<reference evidence="1 2" key="1">
    <citation type="submission" date="2017-06" db="EMBL/GenBank/DDBJ databases">
        <title>Genome sequencing of cyanobaciteial culture collection at National Institute for Environmental Studies (NIES).</title>
        <authorList>
            <person name="Hirose Y."/>
            <person name="Shimura Y."/>
            <person name="Fujisawa T."/>
            <person name="Nakamura Y."/>
            <person name="Kawachi M."/>
        </authorList>
    </citation>
    <scope>NUCLEOTIDE SEQUENCE [LARGE SCALE GENOMIC DNA]</scope>
    <source>
        <strain evidence="1 2">NIES-4072</strain>
    </source>
</reference>
<dbReference type="Proteomes" id="UP000245124">
    <property type="component" value="Unassembled WGS sequence"/>
</dbReference>